<dbReference type="GO" id="GO:0042773">
    <property type="term" value="P:ATP synthesis coupled electron transport"/>
    <property type="evidence" value="ECO:0007669"/>
    <property type="project" value="InterPro"/>
</dbReference>
<evidence type="ECO:0000313" key="10">
    <source>
        <dbReference type="Proteomes" id="UP000515369"/>
    </source>
</evidence>
<dbReference type="GO" id="GO:0003954">
    <property type="term" value="F:NADH dehydrogenase activity"/>
    <property type="evidence" value="ECO:0007669"/>
    <property type="project" value="TreeGrafter"/>
</dbReference>
<feature type="transmembrane region" description="Helical" evidence="6">
    <location>
        <begin position="30"/>
        <end position="54"/>
    </location>
</feature>
<dbReference type="EMBL" id="CP059732">
    <property type="protein sequence ID" value="QMW03449.1"/>
    <property type="molecule type" value="Genomic_DNA"/>
</dbReference>
<proteinExistence type="predicted"/>
<keyword evidence="10" id="KW-1185">Reference proteome</keyword>
<dbReference type="GO" id="GO:0016020">
    <property type="term" value="C:membrane"/>
    <property type="evidence" value="ECO:0007669"/>
    <property type="project" value="UniProtKB-SubCell"/>
</dbReference>
<dbReference type="KEGG" id="sfol:H3H32_00305"/>
<comment type="subcellular location">
    <subcellularLocation>
        <location evidence="1">Endomembrane system</location>
        <topology evidence="1">Multi-pass membrane protein</topology>
    </subcellularLocation>
    <subcellularLocation>
        <location evidence="5">Membrane</location>
        <topology evidence="5">Multi-pass membrane protein</topology>
    </subcellularLocation>
</comment>
<evidence type="ECO:0000256" key="4">
    <source>
        <dbReference type="ARBA" id="ARBA00023136"/>
    </source>
</evidence>
<feature type="transmembrane region" description="Helical" evidence="6">
    <location>
        <begin position="140"/>
        <end position="159"/>
    </location>
</feature>
<dbReference type="AlphaFoldDB" id="A0A7G5GX57"/>
<feature type="domain" description="NADH-Ubiquinone oxidoreductase (complex I) chain 5 N-terminal" evidence="8">
    <location>
        <begin position="71"/>
        <end position="117"/>
    </location>
</feature>
<evidence type="ECO:0000256" key="5">
    <source>
        <dbReference type="RuleBase" id="RU000320"/>
    </source>
</evidence>
<dbReference type="InterPro" id="IPR003945">
    <property type="entry name" value="NU5C-like"/>
</dbReference>
<dbReference type="Pfam" id="PF00361">
    <property type="entry name" value="Proton_antipo_M"/>
    <property type="match status" value="1"/>
</dbReference>
<feature type="transmembrane region" description="Helical" evidence="6">
    <location>
        <begin position="313"/>
        <end position="336"/>
    </location>
</feature>
<evidence type="ECO:0000256" key="3">
    <source>
        <dbReference type="ARBA" id="ARBA00022989"/>
    </source>
</evidence>
<feature type="transmembrane region" description="Helical" evidence="6">
    <location>
        <begin position="475"/>
        <end position="494"/>
    </location>
</feature>
<feature type="transmembrane region" description="Helical" evidence="6">
    <location>
        <begin position="506"/>
        <end position="525"/>
    </location>
</feature>
<name>A0A7G5GX57_9BACT</name>
<evidence type="ECO:0000256" key="6">
    <source>
        <dbReference type="SAM" id="Phobius"/>
    </source>
</evidence>
<dbReference type="GO" id="GO:0015990">
    <property type="term" value="P:electron transport coupled proton transport"/>
    <property type="evidence" value="ECO:0007669"/>
    <property type="project" value="TreeGrafter"/>
</dbReference>
<accession>A0A7G5GX57</accession>
<evidence type="ECO:0000259" key="7">
    <source>
        <dbReference type="Pfam" id="PF00361"/>
    </source>
</evidence>
<organism evidence="9 10">
    <name type="scientific">Spirosoma foliorum</name>
    <dbReference type="NCBI Taxonomy" id="2710596"/>
    <lineage>
        <taxon>Bacteria</taxon>
        <taxon>Pseudomonadati</taxon>
        <taxon>Bacteroidota</taxon>
        <taxon>Cytophagia</taxon>
        <taxon>Cytophagales</taxon>
        <taxon>Cytophagaceae</taxon>
        <taxon>Spirosoma</taxon>
    </lineage>
</organism>
<evidence type="ECO:0000256" key="2">
    <source>
        <dbReference type="ARBA" id="ARBA00022692"/>
    </source>
</evidence>
<feature type="transmembrane region" description="Helical" evidence="6">
    <location>
        <begin position="6"/>
        <end position="23"/>
    </location>
</feature>
<dbReference type="GO" id="GO:0008137">
    <property type="term" value="F:NADH dehydrogenase (ubiquinone) activity"/>
    <property type="evidence" value="ECO:0007669"/>
    <property type="project" value="InterPro"/>
</dbReference>
<feature type="transmembrane region" description="Helical" evidence="6">
    <location>
        <begin position="452"/>
        <end position="468"/>
    </location>
</feature>
<dbReference type="PRINTS" id="PR01434">
    <property type="entry name" value="NADHDHGNASE5"/>
</dbReference>
<feature type="transmembrane region" description="Helical" evidence="6">
    <location>
        <begin position="546"/>
        <end position="563"/>
    </location>
</feature>
<feature type="domain" description="NADH:quinone oxidoreductase/Mrp antiporter transmembrane" evidence="7">
    <location>
        <begin position="133"/>
        <end position="357"/>
    </location>
</feature>
<feature type="transmembrane region" description="Helical" evidence="6">
    <location>
        <begin position="282"/>
        <end position="301"/>
    </location>
</feature>
<feature type="transmembrane region" description="Helical" evidence="6">
    <location>
        <begin position="209"/>
        <end position="231"/>
    </location>
</feature>
<dbReference type="Proteomes" id="UP000515369">
    <property type="component" value="Chromosome"/>
</dbReference>
<dbReference type="InterPro" id="IPR001516">
    <property type="entry name" value="Proton_antipo_N"/>
</dbReference>
<feature type="transmembrane region" description="Helical" evidence="6">
    <location>
        <begin position="583"/>
        <end position="603"/>
    </location>
</feature>
<feature type="transmembrane region" description="Helical" evidence="6">
    <location>
        <begin position="116"/>
        <end position="134"/>
    </location>
</feature>
<feature type="transmembrane region" description="Helical" evidence="6">
    <location>
        <begin position="252"/>
        <end position="270"/>
    </location>
</feature>
<evidence type="ECO:0000313" key="9">
    <source>
        <dbReference type="EMBL" id="QMW03449.1"/>
    </source>
</evidence>
<dbReference type="Pfam" id="PF00662">
    <property type="entry name" value="Proton_antipo_N"/>
    <property type="match status" value="1"/>
</dbReference>
<evidence type="ECO:0008006" key="11">
    <source>
        <dbReference type="Google" id="ProtNLM"/>
    </source>
</evidence>
<evidence type="ECO:0000256" key="1">
    <source>
        <dbReference type="ARBA" id="ARBA00004127"/>
    </source>
</evidence>
<evidence type="ECO:0000259" key="8">
    <source>
        <dbReference type="Pfam" id="PF00662"/>
    </source>
</evidence>
<keyword evidence="2 5" id="KW-0812">Transmembrane</keyword>
<dbReference type="PANTHER" id="PTHR42829:SF2">
    <property type="entry name" value="NADH-UBIQUINONE OXIDOREDUCTASE CHAIN 5"/>
    <property type="match status" value="1"/>
</dbReference>
<reference evidence="9 10" key="1">
    <citation type="submission" date="2020-07" db="EMBL/GenBank/DDBJ databases">
        <title>Spirosoma foliorum sp. nov., isolated from the leaves on the Nejang mountain Korea, Republic of.</title>
        <authorList>
            <person name="Ho H."/>
            <person name="Lee Y.-J."/>
            <person name="Nurcahyanto D.-A."/>
            <person name="Kim S.-G."/>
        </authorList>
    </citation>
    <scope>NUCLEOTIDE SEQUENCE [LARGE SCALE GENOMIC DNA]</scope>
    <source>
        <strain evidence="9 10">PL0136</strain>
    </source>
</reference>
<dbReference type="InterPro" id="IPR001750">
    <property type="entry name" value="ND/Mrp_TM"/>
</dbReference>
<keyword evidence="4 6" id="KW-0472">Membrane</keyword>
<protein>
    <recommendedName>
        <fullName evidence="11">NADH-quinone oxidoreductase subunit L</fullName>
    </recommendedName>
</protein>
<sequence>MEQLLPFFIIIPLCGLFIGIWIAPSSESAIAWTAMTTLGLHLLLTVVFVTFWVFHQSPVLTLTSLELVMTKGHHFSLDFYFDQLTAVYLLVGAFLILLVVLYCRYYLHREPGYKRFFLTTLFFYLGYVLIVVSGNLETLFAGWELIGLSSVLLIAFYRGRYLPVKNALKVFSMYRLADGGLLLAIWMSHQVWPETISFAGLNPYERGYAQLQTLGGPGMFISLMLLLSALIKSAQFPFSAWLPRAMEGPTPSSAIFYGSLSMHIGIFLLLRTAPLWENQLSIRLLMGGIGLLTCLIASGIARAQASIKSQLAYASIAQIGIMFLEVALGFHTLALVHVAGHAFLRTYQLLISPSIVSYLIREQTYTFTPVALAPISPFPRHLRDTWYVLSLTEWNLDTLLYRLPRELIHKLGQPLSFLSPTWVFGLGIPLYGIGLLGAYYPENVPSPLKHPLSIIFALLGLLFVVRSFSQQKNVFLSWLGVVLNPFWIALAIAYNEEFAVDQVHLYLSGIVVAGLAGYGCLHMLYVTEGDIQLHTYAGYAYPYPRLAFGFLVCCLGVAGFPITPTFWGEDLLFSHIHSDQTGLAFLVTLSFMLNGLSALGLYARIFLGPWPDTPYGTANRSS</sequence>
<feature type="transmembrane region" description="Helical" evidence="6">
    <location>
        <begin position="86"/>
        <end position="107"/>
    </location>
</feature>
<dbReference type="PANTHER" id="PTHR42829">
    <property type="entry name" value="NADH-UBIQUINONE OXIDOREDUCTASE CHAIN 5"/>
    <property type="match status" value="1"/>
</dbReference>
<gene>
    <name evidence="9" type="ORF">H3H32_00305</name>
</gene>
<keyword evidence="3 6" id="KW-1133">Transmembrane helix</keyword>
<feature type="transmembrane region" description="Helical" evidence="6">
    <location>
        <begin position="415"/>
        <end position="440"/>
    </location>
</feature>
<dbReference type="GO" id="GO:0012505">
    <property type="term" value="C:endomembrane system"/>
    <property type="evidence" value="ECO:0007669"/>
    <property type="project" value="UniProtKB-SubCell"/>
</dbReference>
<dbReference type="RefSeq" id="WP_182460707.1">
    <property type="nucleotide sequence ID" value="NZ_CP059732.1"/>
</dbReference>